<dbReference type="GO" id="GO:0000981">
    <property type="term" value="F:DNA-binding transcription factor activity, RNA polymerase II-specific"/>
    <property type="evidence" value="ECO:0007669"/>
    <property type="project" value="InterPro"/>
</dbReference>
<dbReference type="InParanoid" id="F4S0X8"/>
<dbReference type="KEGG" id="mlr:MELLADRAFT_66869"/>
<dbReference type="InterPro" id="IPR014842">
    <property type="entry name" value="AFT"/>
</dbReference>
<dbReference type="Pfam" id="PF08731">
    <property type="entry name" value="AFT"/>
    <property type="match status" value="1"/>
</dbReference>
<proteinExistence type="predicted"/>
<dbReference type="AlphaFoldDB" id="F4S0X8"/>
<evidence type="ECO:0008006" key="4">
    <source>
        <dbReference type="Google" id="ProtNLM"/>
    </source>
</evidence>
<evidence type="ECO:0000313" key="3">
    <source>
        <dbReference type="Proteomes" id="UP000001072"/>
    </source>
</evidence>
<feature type="compositionally biased region" description="Pro residues" evidence="1">
    <location>
        <begin position="24"/>
        <end position="38"/>
    </location>
</feature>
<reference evidence="3" key="1">
    <citation type="journal article" date="2011" name="Proc. Natl. Acad. Sci. U.S.A.">
        <title>Obligate biotrophy features unraveled by the genomic analysis of rust fungi.</title>
        <authorList>
            <person name="Duplessis S."/>
            <person name="Cuomo C.A."/>
            <person name="Lin Y.-C."/>
            <person name="Aerts A."/>
            <person name="Tisserant E."/>
            <person name="Veneault-Fourrey C."/>
            <person name="Joly D.L."/>
            <person name="Hacquard S."/>
            <person name="Amselem J."/>
            <person name="Cantarel B.L."/>
            <person name="Chiu R."/>
            <person name="Coutinho P.M."/>
            <person name="Feau N."/>
            <person name="Field M."/>
            <person name="Frey P."/>
            <person name="Gelhaye E."/>
            <person name="Goldberg J."/>
            <person name="Grabherr M.G."/>
            <person name="Kodira C.D."/>
            <person name="Kohler A."/>
            <person name="Kuees U."/>
            <person name="Lindquist E.A."/>
            <person name="Lucas S.M."/>
            <person name="Mago R."/>
            <person name="Mauceli E."/>
            <person name="Morin E."/>
            <person name="Murat C."/>
            <person name="Pangilinan J.L."/>
            <person name="Park R."/>
            <person name="Pearson M."/>
            <person name="Quesneville H."/>
            <person name="Rouhier N."/>
            <person name="Sakthikumar S."/>
            <person name="Salamov A.A."/>
            <person name="Schmutz J."/>
            <person name="Selles B."/>
            <person name="Shapiro H."/>
            <person name="Tanguay P."/>
            <person name="Tuskan G.A."/>
            <person name="Henrissat B."/>
            <person name="Van de Peer Y."/>
            <person name="Rouze P."/>
            <person name="Ellis J.G."/>
            <person name="Dodds P.N."/>
            <person name="Schein J.E."/>
            <person name="Zhong S."/>
            <person name="Hamelin R.C."/>
            <person name="Grigoriev I.V."/>
            <person name="Szabo L.J."/>
            <person name="Martin F."/>
        </authorList>
    </citation>
    <scope>NUCLEOTIDE SEQUENCE [LARGE SCALE GENOMIC DNA]</scope>
    <source>
        <strain evidence="3">98AG31 / pathotype 3-4-7</strain>
    </source>
</reference>
<name>F4S0X8_MELLP</name>
<evidence type="ECO:0000256" key="1">
    <source>
        <dbReference type="SAM" id="MobiDB-lite"/>
    </source>
</evidence>
<accession>F4S0X8</accession>
<dbReference type="GeneID" id="18930720"/>
<dbReference type="GO" id="GO:0045944">
    <property type="term" value="P:positive regulation of transcription by RNA polymerase II"/>
    <property type="evidence" value="ECO:0007669"/>
    <property type="project" value="InterPro"/>
</dbReference>
<dbReference type="VEuPathDB" id="FungiDB:MELLADRAFT_66869"/>
<dbReference type="Proteomes" id="UP000001072">
    <property type="component" value="Unassembled WGS sequence"/>
</dbReference>
<dbReference type="OrthoDB" id="4579506at2759"/>
<organism evidence="3">
    <name type="scientific">Melampsora larici-populina (strain 98AG31 / pathotype 3-4-7)</name>
    <name type="common">Poplar leaf rust fungus</name>
    <dbReference type="NCBI Taxonomy" id="747676"/>
    <lineage>
        <taxon>Eukaryota</taxon>
        <taxon>Fungi</taxon>
        <taxon>Dikarya</taxon>
        <taxon>Basidiomycota</taxon>
        <taxon>Pucciniomycotina</taxon>
        <taxon>Pucciniomycetes</taxon>
        <taxon>Pucciniales</taxon>
        <taxon>Melampsoraceae</taxon>
        <taxon>Melampsora</taxon>
    </lineage>
</organism>
<dbReference type="EMBL" id="GL883136">
    <property type="protein sequence ID" value="EGG01665.1"/>
    <property type="molecule type" value="Genomic_DNA"/>
</dbReference>
<feature type="compositionally biased region" description="Basic and acidic residues" evidence="1">
    <location>
        <begin position="1"/>
        <end position="11"/>
    </location>
</feature>
<feature type="compositionally biased region" description="Polar residues" evidence="1">
    <location>
        <begin position="71"/>
        <end position="83"/>
    </location>
</feature>
<sequence length="256" mass="28380">MTLHTPHREPKVYLTTHLTTTSPPTSPPNLPPTQPPNLPTHHPSHHPAYHLLGPCTTHLTISTRTPHHPNSDTAPPTSPSQLHTTHFTISHIDFPHHLVGDQTPMKMTSNIRKDTLPVLNTTIPAPPPITLPGPTLDSMNNYVKAFAPPHGYLISIGRSSLVQKPFCNYRSHRGGLPEASKDPTKESKSLKMECPFNLKARYSPSTQMWTLSHIVTNHNHDPNFDIQRQPTAQTSSNPSEIDVNTFLRSLGSKIKA</sequence>
<feature type="compositionally biased region" description="Low complexity" evidence="1">
    <location>
        <begin position="14"/>
        <end position="23"/>
    </location>
</feature>
<dbReference type="STRING" id="747676.F4S0X8"/>
<feature type="region of interest" description="Disordered" evidence="1">
    <location>
        <begin position="1"/>
        <end position="83"/>
    </location>
</feature>
<evidence type="ECO:0000313" key="2">
    <source>
        <dbReference type="EMBL" id="EGG01665.1"/>
    </source>
</evidence>
<dbReference type="HOGENOM" id="CLU_1086180_0_0_1"/>
<dbReference type="RefSeq" id="XP_007415010.1">
    <property type="nucleotide sequence ID" value="XM_007414948.1"/>
</dbReference>
<protein>
    <recommendedName>
        <fullName evidence="4">FAR1 domain-containing protein</fullName>
    </recommendedName>
</protein>
<keyword evidence="3" id="KW-1185">Reference proteome</keyword>
<gene>
    <name evidence="2" type="ORF">MELLADRAFT_66869</name>
</gene>
<dbReference type="GO" id="GO:0010106">
    <property type="term" value="P:cellular response to iron ion starvation"/>
    <property type="evidence" value="ECO:0007669"/>
    <property type="project" value="InterPro"/>
</dbReference>